<proteinExistence type="predicted"/>
<sequence length="462" mass="51164">MAVPTVGRGGLGAVRKSQSASDARNLAGNVLAIHELAHISYALTFKVPGGRDERRALHFFSTFAAVDMSGLSSCDFWTYTILQRCQHEAPLRHATAVLGQLHVEYIATPKSSDFTPSHVATTAYGRAVKSLRNYLGSHANPRRSMVLMCSAVLFCFELVRGKRSAASKHLDCGLQMLKHWQNIGPPGYDESPDDMNELSAVFARMDLEATLFDQDRLPVVRYDCDGIADSQLAIQCDDTRLHSLQDLHQSLFRLLYAAMVFLVESVPYKAVDIRQVPGLVIHRRKQMVVNLDHWEQRTDNLEQETLAESTSGHLDLDHRKKIAMCRLHCGVMRLLLLHSLADTVKATAPSFDDEAERLLEAAEIAMSPSHDNESGTPSSNRCFSLHLGVAGPIFLLAMKVCNPSTRESALNVLRAAQGYREGFYDACAMAHTVTALVSRGASSEFEDQHIALEWIAEGIEYI</sequence>
<evidence type="ECO:0000313" key="1">
    <source>
        <dbReference type="EMBL" id="KAK3696521.1"/>
    </source>
</evidence>
<dbReference type="Proteomes" id="UP001281147">
    <property type="component" value="Unassembled WGS sequence"/>
</dbReference>
<evidence type="ECO:0000313" key="2">
    <source>
        <dbReference type="Proteomes" id="UP001281147"/>
    </source>
</evidence>
<protein>
    <submittedName>
        <fullName evidence="1">Uncharacterized protein</fullName>
    </submittedName>
</protein>
<comment type="caution">
    <text evidence="1">The sequence shown here is derived from an EMBL/GenBank/DDBJ whole genome shotgun (WGS) entry which is preliminary data.</text>
</comment>
<accession>A0ACC3MJV2</accession>
<keyword evidence="2" id="KW-1185">Reference proteome</keyword>
<reference evidence="1" key="1">
    <citation type="submission" date="2023-07" db="EMBL/GenBank/DDBJ databases">
        <title>Black Yeasts Isolated from many extreme environments.</title>
        <authorList>
            <person name="Coleine C."/>
            <person name="Stajich J.E."/>
            <person name="Selbmann L."/>
        </authorList>
    </citation>
    <scope>NUCLEOTIDE SEQUENCE</scope>
    <source>
        <strain evidence="1">CCFEE 5714</strain>
    </source>
</reference>
<gene>
    <name evidence="1" type="ORF">LTR37_017939</name>
</gene>
<organism evidence="1 2">
    <name type="scientific">Vermiconidia calcicola</name>
    <dbReference type="NCBI Taxonomy" id="1690605"/>
    <lineage>
        <taxon>Eukaryota</taxon>
        <taxon>Fungi</taxon>
        <taxon>Dikarya</taxon>
        <taxon>Ascomycota</taxon>
        <taxon>Pezizomycotina</taxon>
        <taxon>Dothideomycetes</taxon>
        <taxon>Dothideomycetidae</taxon>
        <taxon>Mycosphaerellales</taxon>
        <taxon>Extremaceae</taxon>
        <taxon>Vermiconidia</taxon>
    </lineage>
</organism>
<dbReference type="EMBL" id="JAUTXU010000240">
    <property type="protein sequence ID" value="KAK3696521.1"/>
    <property type="molecule type" value="Genomic_DNA"/>
</dbReference>
<name>A0ACC3MJV2_9PEZI</name>